<gene>
    <name evidence="1" type="ORF">FGM00_13900</name>
</gene>
<dbReference type="AlphaFoldDB" id="A0A5B7SWK9"/>
<dbReference type="KEGG" id="asag:FGM00_13900"/>
<dbReference type="Proteomes" id="UP000310017">
    <property type="component" value="Chromosome"/>
</dbReference>
<reference evidence="1 2" key="1">
    <citation type="submission" date="2019-05" db="EMBL/GenBank/DDBJ databases">
        <title>Genome sequencing of F202Z8.</title>
        <authorList>
            <person name="Kwon Y.M."/>
        </authorList>
    </citation>
    <scope>NUCLEOTIDE SEQUENCE [LARGE SCALE GENOMIC DNA]</scope>
    <source>
        <strain evidence="1 2">F202Z8</strain>
    </source>
</reference>
<dbReference type="RefSeq" id="WP_138853489.1">
    <property type="nucleotide sequence ID" value="NZ_CP040710.1"/>
</dbReference>
<organism evidence="1 2">
    <name type="scientific">Aggregatimonas sangjinii</name>
    <dbReference type="NCBI Taxonomy" id="2583587"/>
    <lineage>
        <taxon>Bacteria</taxon>
        <taxon>Pseudomonadati</taxon>
        <taxon>Bacteroidota</taxon>
        <taxon>Flavobacteriia</taxon>
        <taxon>Flavobacteriales</taxon>
        <taxon>Flavobacteriaceae</taxon>
        <taxon>Aggregatimonas</taxon>
    </lineage>
</organism>
<dbReference type="OrthoDB" id="1447590at2"/>
<evidence type="ECO:0000313" key="2">
    <source>
        <dbReference type="Proteomes" id="UP000310017"/>
    </source>
</evidence>
<dbReference type="EMBL" id="CP040710">
    <property type="protein sequence ID" value="QCX01150.1"/>
    <property type="molecule type" value="Genomic_DNA"/>
</dbReference>
<name>A0A5B7SWK9_9FLAO</name>
<accession>A0A5B7SWK9</accession>
<evidence type="ECO:0000313" key="1">
    <source>
        <dbReference type="EMBL" id="QCX01150.1"/>
    </source>
</evidence>
<sequence length="101" mass="11728">MGGVGYLTCDELEESVIKKTKFNKGWDDYELNSSFLERVKFYETKFFYTFALAKFKNKPAVYVFCGIPNEKASLFEVYLETGESSGELFNKYISPYKCDCK</sequence>
<proteinExistence type="predicted"/>
<keyword evidence="2" id="KW-1185">Reference proteome</keyword>
<protein>
    <submittedName>
        <fullName evidence="1">Uncharacterized protein</fullName>
    </submittedName>
</protein>